<gene>
    <name evidence="1" type="ORF">V1517DRAFT_331614</name>
</gene>
<proteinExistence type="predicted"/>
<evidence type="ECO:0000313" key="2">
    <source>
        <dbReference type="Proteomes" id="UP001489719"/>
    </source>
</evidence>
<name>A0ACC3TFG6_9ASCO</name>
<evidence type="ECO:0000313" key="1">
    <source>
        <dbReference type="EMBL" id="KAK9319705.1"/>
    </source>
</evidence>
<sequence>MAGISETIENIPGYDIVMDAWNEFAGEKLQTKDPYFEELPDGTTRRRKAPEGTSPTDAIVFKKIVNSAWKHDRCMCGCFWADWGLGQAPLICLIPVFGPLIMYSLHLRLNSMAEELHIPTKLHAKMTANVTFDFLITLVPILGAVFSYINACSTRNAGLVHTFLLKRALDNQKVRARSIIFHFLTLLTSGIEIRRQQALVYRVLSKCAQLRAISSSVDSGSTTPTESVSARLPAYDT</sequence>
<dbReference type="Proteomes" id="UP001489719">
    <property type="component" value="Unassembled WGS sequence"/>
</dbReference>
<comment type="caution">
    <text evidence="1">The sequence shown here is derived from an EMBL/GenBank/DDBJ whole genome shotgun (WGS) entry which is preliminary data.</text>
</comment>
<organism evidence="1 2">
    <name type="scientific">Lipomyces orientalis</name>
    <dbReference type="NCBI Taxonomy" id="1233043"/>
    <lineage>
        <taxon>Eukaryota</taxon>
        <taxon>Fungi</taxon>
        <taxon>Dikarya</taxon>
        <taxon>Ascomycota</taxon>
        <taxon>Saccharomycotina</taxon>
        <taxon>Lipomycetes</taxon>
        <taxon>Lipomycetales</taxon>
        <taxon>Lipomycetaceae</taxon>
        <taxon>Lipomyces</taxon>
    </lineage>
</organism>
<reference evidence="2" key="1">
    <citation type="journal article" date="2024" name="Front. Bioeng. Biotechnol.">
        <title>Genome-scale model development and genomic sequencing of the oleaginous clade Lipomyces.</title>
        <authorList>
            <person name="Czajka J.J."/>
            <person name="Han Y."/>
            <person name="Kim J."/>
            <person name="Mondo S.J."/>
            <person name="Hofstad B.A."/>
            <person name="Robles A."/>
            <person name="Haridas S."/>
            <person name="Riley R."/>
            <person name="LaButti K."/>
            <person name="Pangilinan J."/>
            <person name="Andreopoulos W."/>
            <person name="Lipzen A."/>
            <person name="Yan J."/>
            <person name="Wang M."/>
            <person name="Ng V."/>
            <person name="Grigoriev I.V."/>
            <person name="Spatafora J.W."/>
            <person name="Magnuson J.K."/>
            <person name="Baker S.E."/>
            <person name="Pomraning K.R."/>
        </authorList>
    </citation>
    <scope>NUCLEOTIDE SEQUENCE [LARGE SCALE GENOMIC DNA]</scope>
    <source>
        <strain evidence="2">CBS 10300</strain>
    </source>
</reference>
<dbReference type="EMBL" id="MU970167">
    <property type="protein sequence ID" value="KAK9319705.1"/>
    <property type="molecule type" value="Genomic_DNA"/>
</dbReference>
<protein>
    <submittedName>
        <fullName evidence="1">Uncharacterized protein</fullName>
    </submittedName>
</protein>
<keyword evidence="2" id="KW-1185">Reference proteome</keyword>
<accession>A0ACC3TFG6</accession>